<keyword evidence="2" id="KW-0813">Transport</keyword>
<evidence type="ECO:0000256" key="2">
    <source>
        <dbReference type="ARBA" id="ARBA00022448"/>
    </source>
</evidence>
<dbReference type="EMBL" id="CXSU01000011">
    <property type="protein sequence ID" value="CTQ49210.1"/>
    <property type="molecule type" value="Genomic_DNA"/>
</dbReference>
<evidence type="ECO:0000256" key="1">
    <source>
        <dbReference type="ARBA" id="ARBA00004429"/>
    </source>
</evidence>
<keyword evidence="4 7" id="KW-0812">Transmembrane</keyword>
<feature type="transmembrane region" description="Helical" evidence="7">
    <location>
        <begin position="196"/>
        <end position="220"/>
    </location>
</feature>
<dbReference type="GO" id="GO:0042910">
    <property type="term" value="F:xenobiotic transmembrane transporter activity"/>
    <property type="evidence" value="ECO:0007669"/>
    <property type="project" value="InterPro"/>
</dbReference>
<dbReference type="PANTHER" id="PTHR43549:SF3">
    <property type="entry name" value="MULTIDRUG RESISTANCE PROTEIN YPNP-RELATED"/>
    <property type="match status" value="1"/>
</dbReference>
<keyword evidence="3" id="KW-1003">Cell membrane</keyword>
<dbReference type="GO" id="GO:0005886">
    <property type="term" value="C:plasma membrane"/>
    <property type="evidence" value="ECO:0007669"/>
    <property type="project" value="UniProtKB-SubCell"/>
</dbReference>
<feature type="transmembrane region" description="Helical" evidence="7">
    <location>
        <begin position="260"/>
        <end position="281"/>
    </location>
</feature>
<feature type="transmembrane region" description="Helical" evidence="7">
    <location>
        <begin position="136"/>
        <end position="158"/>
    </location>
</feature>
<organism evidence="8 9">
    <name type="scientific">Jannaschia donghaensis</name>
    <dbReference type="NCBI Taxonomy" id="420998"/>
    <lineage>
        <taxon>Bacteria</taxon>
        <taxon>Pseudomonadati</taxon>
        <taxon>Pseudomonadota</taxon>
        <taxon>Alphaproteobacteria</taxon>
        <taxon>Rhodobacterales</taxon>
        <taxon>Roseobacteraceae</taxon>
        <taxon>Jannaschia</taxon>
    </lineage>
</organism>
<accession>A0A0M6YGX8</accession>
<keyword evidence="9" id="KW-1185">Reference proteome</keyword>
<gene>
    <name evidence="8" type="primary">mepA_2</name>
    <name evidence="8" type="ORF">JDO7802_01222</name>
</gene>
<dbReference type="STRING" id="420998.JDO7802_01222"/>
<dbReference type="PIRSF" id="PIRSF006603">
    <property type="entry name" value="DinF"/>
    <property type="match status" value="1"/>
</dbReference>
<feature type="transmembrane region" description="Helical" evidence="7">
    <location>
        <begin position="361"/>
        <end position="382"/>
    </location>
</feature>
<dbReference type="GO" id="GO:0015297">
    <property type="term" value="F:antiporter activity"/>
    <property type="evidence" value="ECO:0007669"/>
    <property type="project" value="InterPro"/>
</dbReference>
<feature type="transmembrane region" description="Helical" evidence="7">
    <location>
        <begin position="170"/>
        <end position="190"/>
    </location>
</feature>
<name>A0A0M6YGX8_9RHOB</name>
<dbReference type="AlphaFoldDB" id="A0A0M6YGX8"/>
<dbReference type="InterPro" id="IPR052031">
    <property type="entry name" value="Membrane_Transporter-Flippase"/>
</dbReference>
<dbReference type="Pfam" id="PF01554">
    <property type="entry name" value="MatE"/>
    <property type="match status" value="2"/>
</dbReference>
<evidence type="ECO:0000256" key="6">
    <source>
        <dbReference type="ARBA" id="ARBA00023136"/>
    </source>
</evidence>
<comment type="subcellular location">
    <subcellularLocation>
        <location evidence="1">Cell inner membrane</location>
        <topology evidence="1">Multi-pass membrane protein</topology>
    </subcellularLocation>
</comment>
<feature type="transmembrane region" description="Helical" evidence="7">
    <location>
        <begin position="394"/>
        <end position="413"/>
    </location>
</feature>
<reference evidence="8 9" key="1">
    <citation type="submission" date="2015-07" db="EMBL/GenBank/DDBJ databases">
        <authorList>
            <person name="Noorani M."/>
        </authorList>
    </citation>
    <scope>NUCLEOTIDE SEQUENCE [LARGE SCALE GENOMIC DNA]</scope>
    <source>
        <strain evidence="8 9">CECT 7802</strain>
    </source>
</reference>
<evidence type="ECO:0000256" key="4">
    <source>
        <dbReference type="ARBA" id="ARBA00022692"/>
    </source>
</evidence>
<dbReference type="RefSeq" id="WP_055083645.1">
    <property type="nucleotide sequence ID" value="NZ_CXSU01000011.1"/>
</dbReference>
<evidence type="ECO:0000313" key="9">
    <source>
        <dbReference type="Proteomes" id="UP000049222"/>
    </source>
</evidence>
<evidence type="ECO:0000313" key="8">
    <source>
        <dbReference type="EMBL" id="CTQ49210.1"/>
    </source>
</evidence>
<feature type="transmembrane region" description="Helical" evidence="7">
    <location>
        <begin position="99"/>
        <end position="116"/>
    </location>
</feature>
<dbReference type="Proteomes" id="UP000049222">
    <property type="component" value="Unassembled WGS sequence"/>
</dbReference>
<dbReference type="InterPro" id="IPR002528">
    <property type="entry name" value="MATE_fam"/>
</dbReference>
<dbReference type="PANTHER" id="PTHR43549">
    <property type="entry name" value="MULTIDRUG RESISTANCE PROTEIN YPNP-RELATED"/>
    <property type="match status" value="1"/>
</dbReference>
<sequence>MAKNTRDLTEGPVWKGIAILSGPMMLGILAVISTGLVDAYFLAKVSPEALAAVGFVYPVTTAISSLSIGLSAGAGAIISQALGRKESDDDVTRRGLHSLGIGMILAAIAALLFFLLDGPLFSVLGADPDVLEAALRYTPLWCLSFPFLVSMMLINSVFRAHGSGIASAGIMVFSAVVNVATTPLFILGWGPVPEMGIAGAAMGTLVAMVSASILAAALALRSGLLQPCSNPMADLWRNARTIASIGGPAATSNAINPAGMALVTAAVATVGSAAVGGFGAATRVESLVSVPMLALSAGIGPVVGQNWGADKRDRAREALRLCLMFSVGYGLFIAVMLTLFADPIASAFGASEDSTQAAASYLRVVGWSLFGFGMLVTGNAALNAISKASHSMTLSVARVLAIYVPLAWLGVTLFGYSGILGAAVVANVFGAWAILVAARATDLLALDVAPISVPARVIPG</sequence>
<evidence type="ECO:0000256" key="7">
    <source>
        <dbReference type="SAM" id="Phobius"/>
    </source>
</evidence>
<evidence type="ECO:0000256" key="3">
    <source>
        <dbReference type="ARBA" id="ARBA00022475"/>
    </source>
</evidence>
<dbReference type="InterPro" id="IPR048279">
    <property type="entry name" value="MdtK-like"/>
</dbReference>
<dbReference type="NCBIfam" id="TIGR00797">
    <property type="entry name" value="matE"/>
    <property type="match status" value="1"/>
</dbReference>
<feature type="transmembrane region" description="Helical" evidence="7">
    <location>
        <begin position="55"/>
        <end position="78"/>
    </location>
</feature>
<keyword evidence="6 7" id="KW-0472">Membrane</keyword>
<keyword evidence="5 7" id="KW-1133">Transmembrane helix</keyword>
<feature type="transmembrane region" description="Helical" evidence="7">
    <location>
        <begin position="287"/>
        <end position="309"/>
    </location>
</feature>
<feature type="transmembrane region" description="Helical" evidence="7">
    <location>
        <begin position="321"/>
        <end position="341"/>
    </location>
</feature>
<evidence type="ECO:0000256" key="5">
    <source>
        <dbReference type="ARBA" id="ARBA00022989"/>
    </source>
</evidence>
<dbReference type="OrthoDB" id="9806302at2"/>
<protein>
    <submittedName>
        <fullName evidence="8">Multidrug export protein MepA</fullName>
    </submittedName>
</protein>
<feature type="transmembrane region" description="Helical" evidence="7">
    <location>
        <begin position="12"/>
        <end position="43"/>
    </location>
</feature>
<proteinExistence type="predicted"/>